<accession>A0A7I8KW30</accession>
<dbReference type="EMBL" id="LR746272">
    <property type="protein sequence ID" value="CAA7401184.1"/>
    <property type="molecule type" value="Genomic_DNA"/>
</dbReference>
<name>A0A7I8KW30_SPIIN</name>
<dbReference type="Proteomes" id="UP000663760">
    <property type="component" value="Chromosome 9"/>
</dbReference>
<proteinExistence type="predicted"/>
<evidence type="ECO:0000313" key="1">
    <source>
        <dbReference type="EMBL" id="CAA7401184.1"/>
    </source>
</evidence>
<keyword evidence="2" id="KW-1185">Reference proteome</keyword>
<evidence type="ECO:0000313" key="2">
    <source>
        <dbReference type="Proteomes" id="UP000663760"/>
    </source>
</evidence>
<dbReference type="AlphaFoldDB" id="A0A7I8KW30"/>
<organism evidence="1 2">
    <name type="scientific">Spirodela intermedia</name>
    <name type="common">Intermediate duckweed</name>
    <dbReference type="NCBI Taxonomy" id="51605"/>
    <lineage>
        <taxon>Eukaryota</taxon>
        <taxon>Viridiplantae</taxon>
        <taxon>Streptophyta</taxon>
        <taxon>Embryophyta</taxon>
        <taxon>Tracheophyta</taxon>
        <taxon>Spermatophyta</taxon>
        <taxon>Magnoliopsida</taxon>
        <taxon>Liliopsida</taxon>
        <taxon>Araceae</taxon>
        <taxon>Lemnoideae</taxon>
        <taxon>Spirodela</taxon>
    </lineage>
</organism>
<sequence>MWAISRSPCERLMKWVIESSLVAVTRQSGKTTTLQLSSGEWCTRALIDSSRSSLCS</sequence>
<gene>
    <name evidence="1" type="ORF">SI8410_09011862</name>
</gene>
<reference evidence="1" key="1">
    <citation type="submission" date="2020-02" db="EMBL/GenBank/DDBJ databases">
        <authorList>
            <person name="Scholz U."/>
            <person name="Mascher M."/>
            <person name="Fiebig A."/>
        </authorList>
    </citation>
    <scope>NUCLEOTIDE SEQUENCE</scope>
</reference>
<protein>
    <submittedName>
        <fullName evidence="1">Uncharacterized protein</fullName>
    </submittedName>
</protein>